<dbReference type="PROSITE" id="PS51898">
    <property type="entry name" value="TYR_RECOMBINASE"/>
    <property type="match status" value="1"/>
</dbReference>
<keyword evidence="5" id="KW-1185">Reference proteome</keyword>
<proteinExistence type="predicted"/>
<evidence type="ECO:0000259" key="3">
    <source>
        <dbReference type="PROSITE" id="PS51898"/>
    </source>
</evidence>
<dbReference type="SUPFAM" id="SSF56349">
    <property type="entry name" value="DNA breaking-rejoining enzymes"/>
    <property type="match status" value="1"/>
</dbReference>
<accession>A0ABS1CFJ4</accession>
<dbReference type="InterPro" id="IPR013762">
    <property type="entry name" value="Integrase-like_cat_sf"/>
</dbReference>
<protein>
    <recommendedName>
        <fullName evidence="3">Tyr recombinase domain-containing protein</fullName>
    </recommendedName>
</protein>
<dbReference type="Pfam" id="PF00589">
    <property type="entry name" value="Phage_integrase"/>
    <property type="match status" value="1"/>
</dbReference>
<gene>
    <name evidence="4" type="ORF">CKO31_07865</name>
</gene>
<feature type="domain" description="Tyr recombinase" evidence="3">
    <location>
        <begin position="1"/>
        <end position="99"/>
    </location>
</feature>
<dbReference type="Gene3D" id="1.10.443.10">
    <property type="entry name" value="Intergrase catalytic core"/>
    <property type="match status" value="1"/>
</dbReference>
<dbReference type="EMBL" id="NRRV01000014">
    <property type="protein sequence ID" value="MBK1630660.1"/>
    <property type="molecule type" value="Genomic_DNA"/>
</dbReference>
<reference evidence="4 5" key="1">
    <citation type="journal article" date="2020" name="Microorganisms">
        <title>Osmotic Adaptation and Compatible Solute Biosynthesis of Phototrophic Bacteria as Revealed from Genome Analyses.</title>
        <authorList>
            <person name="Imhoff J.F."/>
            <person name="Rahn T."/>
            <person name="Kunzel S."/>
            <person name="Keller A."/>
            <person name="Neulinger S.C."/>
        </authorList>
    </citation>
    <scope>NUCLEOTIDE SEQUENCE [LARGE SCALE GENOMIC DNA]</scope>
    <source>
        <strain evidence="4 5">DSM 6210</strain>
    </source>
</reference>
<dbReference type="Proteomes" id="UP000748752">
    <property type="component" value="Unassembled WGS sequence"/>
</dbReference>
<evidence type="ECO:0000313" key="5">
    <source>
        <dbReference type="Proteomes" id="UP000748752"/>
    </source>
</evidence>
<sequence length="135" mass="14659">MEGRRRTLAWPLNREHLRVFHRCGSSRIESIKKGFAACVADAGLTDLHPHDLRRTFGSWLVQSGVGIERVSELLRHGSVAITASVYAHLRPDDLASAAAILDCPKSQRATAHSHTHSHTGPEEGGAGIEKPKLVG</sequence>
<name>A0ABS1CFJ4_9GAMM</name>
<keyword evidence="1" id="KW-0233">DNA recombination</keyword>
<dbReference type="InterPro" id="IPR002104">
    <property type="entry name" value="Integrase_catalytic"/>
</dbReference>
<feature type="region of interest" description="Disordered" evidence="2">
    <location>
        <begin position="106"/>
        <end position="135"/>
    </location>
</feature>
<dbReference type="InterPro" id="IPR011010">
    <property type="entry name" value="DNA_brk_join_enz"/>
</dbReference>
<organism evidence="4 5">
    <name type="scientific">Thiohalocapsa halophila</name>
    <dbReference type="NCBI Taxonomy" id="69359"/>
    <lineage>
        <taxon>Bacteria</taxon>
        <taxon>Pseudomonadati</taxon>
        <taxon>Pseudomonadota</taxon>
        <taxon>Gammaproteobacteria</taxon>
        <taxon>Chromatiales</taxon>
        <taxon>Chromatiaceae</taxon>
        <taxon>Thiohalocapsa</taxon>
    </lineage>
</organism>
<evidence type="ECO:0000256" key="2">
    <source>
        <dbReference type="SAM" id="MobiDB-lite"/>
    </source>
</evidence>
<evidence type="ECO:0000256" key="1">
    <source>
        <dbReference type="ARBA" id="ARBA00023172"/>
    </source>
</evidence>
<comment type="caution">
    <text evidence="4">The sequence shown here is derived from an EMBL/GenBank/DDBJ whole genome shotgun (WGS) entry which is preliminary data.</text>
</comment>
<evidence type="ECO:0000313" key="4">
    <source>
        <dbReference type="EMBL" id="MBK1630660.1"/>
    </source>
</evidence>